<dbReference type="InterPro" id="IPR046348">
    <property type="entry name" value="SIS_dom_sf"/>
</dbReference>
<comment type="miscellaneous">
    <text evidence="3">A lyase-type mechanism (elimination/hydration) is suggested for the cleavage of the lactyl ether bond of MurNAc 6-phosphate, with the formation of an alpha,beta-unsaturated aldehyde intermediate with (E)-stereochemistry, followed by the syn addition of water to give product.</text>
</comment>
<gene>
    <name evidence="3 5" type="primary">murQ</name>
    <name evidence="5" type="ORF">H9649_09260</name>
</gene>
<evidence type="ECO:0000313" key="6">
    <source>
        <dbReference type="Proteomes" id="UP000626786"/>
    </source>
</evidence>
<dbReference type="PROSITE" id="PS51464">
    <property type="entry name" value="SIS"/>
    <property type="match status" value="1"/>
</dbReference>
<comment type="similarity">
    <text evidence="3">Belongs to the GCKR-like family. MurNAc-6-P etherase subfamily.</text>
</comment>
<dbReference type="EC" id="4.2.1.126" evidence="3"/>
<evidence type="ECO:0000259" key="4">
    <source>
        <dbReference type="PROSITE" id="PS51464"/>
    </source>
</evidence>
<dbReference type="InterPro" id="IPR005488">
    <property type="entry name" value="Etherase_MurQ"/>
</dbReference>
<dbReference type="HAMAP" id="MF_00068">
    <property type="entry name" value="MurQ"/>
    <property type="match status" value="1"/>
</dbReference>
<dbReference type="PANTHER" id="PTHR10088:SF4">
    <property type="entry name" value="GLUCOKINASE REGULATORY PROTEIN"/>
    <property type="match status" value="1"/>
</dbReference>
<comment type="pathway">
    <text evidence="3">Amino-sugar metabolism; N-acetylmuramate degradation.</text>
</comment>
<dbReference type="EMBL" id="JACSQN010000007">
    <property type="protein sequence ID" value="MBD7984769.1"/>
    <property type="molecule type" value="Genomic_DNA"/>
</dbReference>
<dbReference type="InterPro" id="IPR040190">
    <property type="entry name" value="MURQ/GCKR"/>
</dbReference>
<dbReference type="Pfam" id="PF22645">
    <property type="entry name" value="GKRP_SIS_N"/>
    <property type="match status" value="1"/>
</dbReference>
<comment type="caution">
    <text evidence="5">The sequence shown here is derived from an EMBL/GenBank/DDBJ whole genome shotgun (WGS) entry which is preliminary data.</text>
</comment>
<evidence type="ECO:0000256" key="3">
    <source>
        <dbReference type="HAMAP-Rule" id="MF_00068"/>
    </source>
</evidence>
<dbReference type="GO" id="GO:0016829">
    <property type="term" value="F:lyase activity"/>
    <property type="evidence" value="ECO:0007669"/>
    <property type="project" value="UniProtKB-KW"/>
</dbReference>
<dbReference type="NCBIfam" id="TIGR00274">
    <property type="entry name" value="N-acetylmuramic acid 6-phosphate etherase"/>
    <property type="match status" value="1"/>
</dbReference>
<comment type="subunit">
    <text evidence="3">Homodimer.</text>
</comment>
<evidence type="ECO:0000256" key="1">
    <source>
        <dbReference type="ARBA" id="ARBA00023239"/>
    </source>
</evidence>
<proteinExistence type="inferred from homology"/>
<evidence type="ECO:0000256" key="2">
    <source>
        <dbReference type="ARBA" id="ARBA00023277"/>
    </source>
</evidence>
<dbReference type="RefSeq" id="WP_191694466.1">
    <property type="nucleotide sequence ID" value="NZ_JACSQN010000007.1"/>
</dbReference>
<dbReference type="InterPro" id="IPR001347">
    <property type="entry name" value="SIS_dom"/>
</dbReference>
<dbReference type="Gene3D" id="1.10.8.1080">
    <property type="match status" value="1"/>
</dbReference>
<keyword evidence="6" id="KW-1185">Reference proteome</keyword>
<dbReference type="Gene3D" id="3.40.50.10490">
    <property type="entry name" value="Glucose-6-phosphate isomerase like protein, domain 1"/>
    <property type="match status" value="1"/>
</dbReference>
<dbReference type="Proteomes" id="UP000626786">
    <property type="component" value="Unassembled WGS sequence"/>
</dbReference>
<feature type="active site" evidence="3">
    <location>
        <position position="115"/>
    </location>
</feature>
<evidence type="ECO:0000313" key="5">
    <source>
        <dbReference type="EMBL" id="MBD7984769.1"/>
    </source>
</evidence>
<keyword evidence="1 3" id="KW-0456">Lyase</keyword>
<keyword evidence="2 3" id="KW-0119">Carbohydrate metabolism</keyword>
<organism evidence="5 6">
    <name type="scientific">Sporosarcina quadrami</name>
    <dbReference type="NCBI Taxonomy" id="2762234"/>
    <lineage>
        <taxon>Bacteria</taxon>
        <taxon>Bacillati</taxon>
        <taxon>Bacillota</taxon>
        <taxon>Bacilli</taxon>
        <taxon>Bacillales</taxon>
        <taxon>Caryophanaceae</taxon>
        <taxon>Sporosarcina</taxon>
    </lineage>
</organism>
<dbReference type="PANTHER" id="PTHR10088">
    <property type="entry name" value="GLUCOKINASE REGULATORY PROTEIN"/>
    <property type="match status" value="1"/>
</dbReference>
<dbReference type="NCBIfam" id="NF009222">
    <property type="entry name" value="PRK12570.1"/>
    <property type="match status" value="1"/>
</dbReference>
<dbReference type="NCBIfam" id="NF003915">
    <property type="entry name" value="PRK05441.1"/>
    <property type="match status" value="1"/>
</dbReference>
<protein>
    <recommendedName>
        <fullName evidence="3">N-acetylmuramic acid 6-phosphate etherase</fullName>
        <shortName evidence="3">MurNAc-6-P etherase</shortName>
        <ecNumber evidence="3">4.2.1.126</ecNumber>
    </recommendedName>
    <alternativeName>
        <fullName evidence="3">N-acetylmuramic acid 6-phosphate hydrolase</fullName>
    </alternativeName>
    <alternativeName>
        <fullName evidence="3">N-acetylmuramic acid 6-phosphate lyase</fullName>
    </alternativeName>
</protein>
<dbReference type="SUPFAM" id="SSF53697">
    <property type="entry name" value="SIS domain"/>
    <property type="match status" value="1"/>
</dbReference>
<comment type="function">
    <text evidence="3">Specifically catalyzes the cleavage of the D-lactyl ether substituent of MurNAc 6-phosphate, producing GlcNAc 6-phosphate and D-lactate.</text>
</comment>
<comment type="catalytic activity">
    <reaction evidence="3">
        <text>N-acetyl-D-muramate 6-phosphate + H2O = N-acetyl-D-glucosamine 6-phosphate + (R)-lactate</text>
        <dbReference type="Rhea" id="RHEA:26410"/>
        <dbReference type="ChEBI" id="CHEBI:15377"/>
        <dbReference type="ChEBI" id="CHEBI:16004"/>
        <dbReference type="ChEBI" id="CHEBI:57513"/>
        <dbReference type="ChEBI" id="CHEBI:58722"/>
        <dbReference type="EC" id="4.2.1.126"/>
    </reaction>
</comment>
<sequence length="302" mass="32390">MDKLSLLMTEESNPKSTKLDEMSVSEILTLMNEEDQSIAYAVKQVLPQIESAVEKVASSFKNGGRLLYIGAGTSGRIGVMDAVECPPTFSTSPNQVQAILAGGEGAMYVAVEGAEDDETLGASDLKKLTINEYDVIMGIAASGRTPYVKGALQYANSCGATTVSLSSNKNAIISKYADIPIEVLTGAEVLTGSTRLRAATAHKMILNMITTTAMIKTGKVYKNLMVDLHASNYKLRERAKKMVGTITGISYELAEELLEETDYNVKLTVVMILAEITKDVAEQLLEEADGFVGKAVKLASLK</sequence>
<feature type="domain" description="SIS" evidence="4">
    <location>
        <begin position="56"/>
        <end position="219"/>
    </location>
</feature>
<reference evidence="5 6" key="1">
    <citation type="submission" date="2020-08" db="EMBL/GenBank/DDBJ databases">
        <title>A Genomic Blueprint of the Chicken Gut Microbiome.</title>
        <authorList>
            <person name="Gilroy R."/>
            <person name="Ravi A."/>
            <person name="Getino M."/>
            <person name="Pursley I."/>
            <person name="Horton D.L."/>
            <person name="Alikhan N.-F."/>
            <person name="Baker D."/>
            <person name="Gharbi K."/>
            <person name="Hall N."/>
            <person name="Watson M."/>
            <person name="Adriaenssens E.M."/>
            <person name="Foster-Nyarko E."/>
            <person name="Jarju S."/>
            <person name="Secka A."/>
            <person name="Antonio M."/>
            <person name="Oren A."/>
            <person name="Chaudhuri R."/>
            <person name="La Ragione R.M."/>
            <person name="Hildebrand F."/>
            <person name="Pallen M.J."/>
        </authorList>
    </citation>
    <scope>NUCLEOTIDE SEQUENCE [LARGE SCALE GENOMIC DNA]</scope>
    <source>
        <strain evidence="5 6">Sa2YVA2</strain>
    </source>
</reference>
<dbReference type="CDD" id="cd05007">
    <property type="entry name" value="SIS_Etherase"/>
    <property type="match status" value="1"/>
</dbReference>
<name>A0ABR8UAJ9_9BACL</name>
<feature type="active site" description="Proton donor" evidence="3">
    <location>
        <position position="84"/>
    </location>
</feature>
<accession>A0ABR8UAJ9</accession>